<reference evidence="1" key="1">
    <citation type="submission" date="2013-07" db="EMBL/GenBank/DDBJ databases">
        <title>The genome of an arbuscular mycorrhizal fungus provides insights into the evolution of the oldest plant symbiosis.</title>
        <authorList>
            <consortium name="DOE Joint Genome Institute"/>
            <person name="Tisserant E."/>
            <person name="Malbreil M."/>
            <person name="Kuo A."/>
            <person name="Kohler A."/>
            <person name="Symeonidi A."/>
            <person name="Balestrini R."/>
            <person name="Charron P."/>
            <person name="Duensing N."/>
            <person name="Frei-dit-Frey N."/>
            <person name="Gianinazzi-Pearson V."/>
            <person name="Gilbert B."/>
            <person name="Handa Y."/>
            <person name="Hijri M."/>
            <person name="Kaul R."/>
            <person name="Kawaguchi M."/>
            <person name="Krajinski F."/>
            <person name="Lammers P."/>
            <person name="Lapierre D."/>
            <person name="Masclaux F.G."/>
            <person name="Murat C."/>
            <person name="Morin E."/>
            <person name="Ndikumana S."/>
            <person name="Pagni M."/>
            <person name="Petitpierre D."/>
            <person name="Requena N."/>
            <person name="Rosikiewicz P."/>
            <person name="Riley R."/>
            <person name="Saito K."/>
            <person name="San Clemente H."/>
            <person name="Shapiro H."/>
            <person name="van Tuinen D."/>
            <person name="Becard G."/>
            <person name="Bonfante P."/>
            <person name="Paszkowski U."/>
            <person name="Shachar-Hill Y."/>
            <person name="Young J.P."/>
            <person name="Sanders I.R."/>
            <person name="Henrissat B."/>
            <person name="Rensing S.A."/>
            <person name="Grigoriev I.V."/>
            <person name="Corradi N."/>
            <person name="Roux C."/>
            <person name="Martin F."/>
        </authorList>
    </citation>
    <scope>NUCLEOTIDE SEQUENCE</scope>
    <source>
        <strain evidence="1">DAOM 197198</strain>
    </source>
</reference>
<evidence type="ECO:0000313" key="1">
    <source>
        <dbReference type="EMBL" id="ESA09787.1"/>
    </source>
</evidence>
<dbReference type="AlphaFoldDB" id="U9TQQ9"/>
<sequence length="260" mass="30011">MSCITIVTERHSIFTLAIELKGQEMEKLSVFLRVDQKINIYLTSLETFIKLLRRVTNLVLECRRILSLSDVQDLKSTLWEIMKLRICQLRNIIIIHSQNFHTKVLVWVIPHCIANISCMKYKKATDQEFKNSEIATRKSVLLKKGLNVSNDIFVEGPEYLEIQYQSDNQDETSNMMTVKILLNYTLLPKFAGNVNNFELGEYDLSGDEYKERLIEADIVNISRKMFSCGMGELIYGTGALARKADGIFLIMMIAIMNLYF</sequence>
<dbReference type="HOGENOM" id="CLU_1070153_0_0_1"/>
<organism evidence="1">
    <name type="scientific">Rhizophagus irregularis (strain DAOM 181602 / DAOM 197198 / MUCL 43194)</name>
    <name type="common">Arbuscular mycorrhizal fungus</name>
    <name type="synonym">Glomus intraradices</name>
    <dbReference type="NCBI Taxonomy" id="747089"/>
    <lineage>
        <taxon>Eukaryota</taxon>
        <taxon>Fungi</taxon>
        <taxon>Fungi incertae sedis</taxon>
        <taxon>Mucoromycota</taxon>
        <taxon>Glomeromycotina</taxon>
        <taxon>Glomeromycetes</taxon>
        <taxon>Glomerales</taxon>
        <taxon>Glomeraceae</taxon>
        <taxon>Rhizophagus</taxon>
    </lineage>
</organism>
<proteinExistence type="predicted"/>
<gene>
    <name evidence="1" type="ORF">GLOINDRAFT_97628</name>
</gene>
<accession>U9TQQ9</accession>
<name>U9TQQ9_RHIID</name>
<protein>
    <submittedName>
        <fullName evidence="1">Uncharacterized protein</fullName>
    </submittedName>
</protein>
<dbReference type="EMBL" id="KI287728">
    <property type="protein sequence ID" value="ESA09787.1"/>
    <property type="molecule type" value="Genomic_DNA"/>
</dbReference>